<dbReference type="InterPro" id="IPR035686">
    <property type="entry name" value="CPSase_GATase1"/>
</dbReference>
<comment type="function">
    <text evidence="8">Small subunit of the glutamine-dependent carbamoyl phosphate synthetase (CPSase). CPSase catalyzes the formation of carbamoyl phosphate from the ammonia moiety of glutamine, carbonate, and phosphate donated by ATP, constituting the first step of 2 biosynthetic pathways, one leading to arginine and/or urea and the other to pyrimidine nucleotides. The small subunit (glutamine amidotransferase) binds and cleaves glutamine to supply the large subunit with the substrate ammonia.</text>
</comment>
<evidence type="ECO:0000256" key="6">
    <source>
        <dbReference type="ARBA" id="ARBA00022962"/>
    </source>
</evidence>
<feature type="active site" evidence="8">
    <location>
        <position position="319"/>
    </location>
</feature>
<feature type="binding site" evidence="8">
    <location>
        <position position="209"/>
    </location>
    <ligand>
        <name>L-glutamine</name>
        <dbReference type="ChEBI" id="CHEBI:58359"/>
    </ligand>
</feature>
<dbReference type="GO" id="GO:0044205">
    <property type="term" value="P:'de novo' UMP biosynthetic process"/>
    <property type="evidence" value="ECO:0007669"/>
    <property type="project" value="UniProtKB-UniRule"/>
</dbReference>
<evidence type="ECO:0000313" key="11">
    <source>
        <dbReference type="Proteomes" id="UP000076623"/>
    </source>
</evidence>
<dbReference type="GO" id="GO:0006207">
    <property type="term" value="P:'de novo' pyrimidine nucleobase biosynthetic process"/>
    <property type="evidence" value="ECO:0007669"/>
    <property type="project" value="InterPro"/>
</dbReference>
<dbReference type="SUPFAM" id="SSF52317">
    <property type="entry name" value="Class I glutamine amidotransferase-like"/>
    <property type="match status" value="1"/>
</dbReference>
<feature type="binding site" evidence="8">
    <location>
        <position position="45"/>
    </location>
    <ligand>
        <name>L-glutamine</name>
        <dbReference type="ChEBI" id="CHEBI:58359"/>
    </ligand>
</feature>
<name>A0A160IPH4_9BACL</name>
<dbReference type="PRINTS" id="PR00099">
    <property type="entry name" value="CPSGATASE"/>
</dbReference>
<dbReference type="NCBIfam" id="NF009475">
    <property type="entry name" value="PRK12838.1"/>
    <property type="match status" value="1"/>
</dbReference>
<dbReference type="CDD" id="cd01744">
    <property type="entry name" value="GATase1_CPSase"/>
    <property type="match status" value="1"/>
</dbReference>
<gene>
    <name evidence="8" type="primary">carA</name>
    <name evidence="10" type="ORF">ABE65_016570</name>
</gene>
<dbReference type="PRINTS" id="PR00096">
    <property type="entry name" value="GATASE"/>
</dbReference>
<dbReference type="HAMAP" id="MF_01209">
    <property type="entry name" value="CPSase_S_chain"/>
    <property type="match status" value="1"/>
</dbReference>
<dbReference type="InterPro" id="IPR050472">
    <property type="entry name" value="Anth_synth/Amidotransfase"/>
</dbReference>
<feature type="active site" evidence="8">
    <location>
        <position position="321"/>
    </location>
</feature>
<sequence>MKGCITLSNGHKFEGDWISDNHFGSGEIVFYTGMTGYEQVLTDPSYQGQIVVFSYPFIGNYGFNPKSMESQKIQVAGVVMAECFGFAATNERQSIVHLLNVYEIPALTNVDTRSLIQQIRIRGSLPAVMHIPDFKPDSFNLDEYWPATSIKKTGSGDTHIVLIDFGYKKSIADALVNEGCSVTIVPFDQEITDIEKLNPDGLVFSNGSGDPMRFSTYFHRYKNLAMRYPSLGICLGHQILALAFGGETTKLKFGHRGANQPVMNLKTGKVSMSSQNHSYVVQKESLAQTGFHIWFENVNDGSVEGLWHRSFNVASVQFHPEAAPGPNEHQEIFRNFIKDVQHTEKVRSYA</sequence>
<comment type="pathway">
    <text evidence="8">Pyrimidine metabolism; UMP biosynthesis via de novo pathway; (S)-dihydroorotate from bicarbonate: step 1/3.</text>
</comment>
<dbReference type="UniPathway" id="UPA00068">
    <property type="reaction ID" value="UER00171"/>
</dbReference>
<comment type="pathway">
    <text evidence="1 8">Amino-acid biosynthesis; L-arginine biosynthesis; carbamoyl phosphate from bicarbonate: step 1/1.</text>
</comment>
<keyword evidence="6 8" id="KW-0315">Glutamine amidotransferase</keyword>
<dbReference type="SUPFAM" id="SSF52021">
    <property type="entry name" value="Carbamoyl phosphate synthetase, small subunit N-terminal domain"/>
    <property type="match status" value="1"/>
</dbReference>
<comment type="subunit">
    <text evidence="8">Composed of two chains; the small (or glutamine) chain promotes the hydrolysis of glutamine to ammonia, which is used by the large (or ammonia) chain to synthesize carbamoyl phosphate. Tetramer of heterodimers (alpha,beta)4.</text>
</comment>
<proteinExistence type="inferred from homology"/>
<keyword evidence="11" id="KW-1185">Reference proteome</keyword>
<dbReference type="KEGG" id="fpn:ABE65_016570"/>
<keyword evidence="4 8" id="KW-0547">Nucleotide-binding</keyword>
<protein>
    <recommendedName>
        <fullName evidence="8">Carbamoyl phosphate synthase small chain</fullName>
        <ecNumber evidence="8">6.3.5.5</ecNumber>
    </recommendedName>
    <alternativeName>
        <fullName evidence="8">Carbamoyl phosphate synthetase glutamine chain</fullName>
    </alternativeName>
</protein>
<dbReference type="Pfam" id="PF00988">
    <property type="entry name" value="CPSase_sm_chain"/>
    <property type="match status" value="1"/>
</dbReference>
<dbReference type="NCBIfam" id="TIGR01368">
    <property type="entry name" value="CPSaseIIsmall"/>
    <property type="match status" value="1"/>
</dbReference>
<feature type="domain" description="Carbamoyl-phosphate synthase small subunit N-terminal" evidence="9">
    <location>
        <begin position="1"/>
        <end position="130"/>
    </location>
</feature>
<dbReference type="PROSITE" id="PS51273">
    <property type="entry name" value="GATASE_TYPE_1"/>
    <property type="match status" value="1"/>
</dbReference>
<evidence type="ECO:0000256" key="4">
    <source>
        <dbReference type="ARBA" id="ARBA00022741"/>
    </source>
</evidence>
<dbReference type="GO" id="GO:0005524">
    <property type="term" value="F:ATP binding"/>
    <property type="evidence" value="ECO:0007669"/>
    <property type="project" value="UniProtKB-UniRule"/>
</dbReference>
<dbReference type="InterPro" id="IPR006274">
    <property type="entry name" value="CarbamoylP_synth_ssu"/>
</dbReference>
<feature type="binding site" evidence="8">
    <location>
        <position position="276"/>
    </location>
    <ligand>
        <name>L-glutamine</name>
        <dbReference type="ChEBI" id="CHEBI:58359"/>
    </ligand>
</feature>
<comment type="similarity">
    <text evidence="2 8">Belongs to the CarA family.</text>
</comment>
<dbReference type="Proteomes" id="UP000076623">
    <property type="component" value="Chromosome"/>
</dbReference>
<organism evidence="10 11">
    <name type="scientific">Fictibacillus phosphorivorans</name>
    <dbReference type="NCBI Taxonomy" id="1221500"/>
    <lineage>
        <taxon>Bacteria</taxon>
        <taxon>Bacillati</taxon>
        <taxon>Bacillota</taxon>
        <taxon>Bacilli</taxon>
        <taxon>Bacillales</taxon>
        <taxon>Fictibacillaceae</taxon>
        <taxon>Fictibacillus</taxon>
    </lineage>
</organism>
<evidence type="ECO:0000256" key="1">
    <source>
        <dbReference type="ARBA" id="ARBA00005077"/>
    </source>
</evidence>
<dbReference type="InterPro" id="IPR002474">
    <property type="entry name" value="CarbamoylP_synth_ssu_N"/>
</dbReference>
<feature type="binding site" evidence="8">
    <location>
        <position position="279"/>
    </location>
    <ligand>
        <name>L-glutamine</name>
        <dbReference type="ChEBI" id="CHEBI:58359"/>
    </ligand>
</feature>
<feature type="binding site" evidence="8">
    <location>
        <position position="207"/>
    </location>
    <ligand>
        <name>L-glutamine</name>
        <dbReference type="ChEBI" id="CHEBI:58359"/>
    </ligand>
</feature>
<dbReference type="PRINTS" id="PR00097">
    <property type="entry name" value="ANTSNTHASEII"/>
</dbReference>
<dbReference type="STRING" id="1221500.ABE65_016570"/>
<keyword evidence="8" id="KW-0055">Arginine biosynthesis</keyword>
<dbReference type="InterPro" id="IPR029062">
    <property type="entry name" value="Class_I_gatase-like"/>
</dbReference>
<evidence type="ECO:0000256" key="2">
    <source>
        <dbReference type="ARBA" id="ARBA00007800"/>
    </source>
</evidence>
<keyword evidence="5 8" id="KW-0067">ATP-binding</keyword>
<evidence type="ECO:0000313" key="10">
    <source>
        <dbReference type="EMBL" id="ANC78323.1"/>
    </source>
</evidence>
<evidence type="ECO:0000256" key="7">
    <source>
        <dbReference type="ARBA" id="ARBA00048816"/>
    </source>
</evidence>
<dbReference type="PANTHER" id="PTHR43418:SF7">
    <property type="entry name" value="CARBAMOYL-PHOSPHATE SYNTHASE SMALL CHAIN"/>
    <property type="match status" value="1"/>
</dbReference>
<dbReference type="Pfam" id="PF00117">
    <property type="entry name" value="GATase"/>
    <property type="match status" value="1"/>
</dbReference>
<dbReference type="Gene3D" id="3.50.30.20">
    <property type="entry name" value="Carbamoyl-phosphate synthase small subunit, N-terminal domain"/>
    <property type="match status" value="1"/>
</dbReference>
<evidence type="ECO:0000256" key="5">
    <source>
        <dbReference type="ARBA" id="ARBA00022840"/>
    </source>
</evidence>
<accession>A0A160IPH4</accession>
<dbReference type="GO" id="GO:0006526">
    <property type="term" value="P:L-arginine biosynthetic process"/>
    <property type="evidence" value="ECO:0007669"/>
    <property type="project" value="UniProtKB-UniRule"/>
</dbReference>
<dbReference type="GO" id="GO:0004088">
    <property type="term" value="F:carbamoyl-phosphate synthase (glutamine-hydrolyzing) activity"/>
    <property type="evidence" value="ECO:0007669"/>
    <property type="project" value="UniProtKB-UniRule"/>
</dbReference>
<evidence type="ECO:0000259" key="9">
    <source>
        <dbReference type="SMART" id="SM01097"/>
    </source>
</evidence>
<reference evidence="10 11" key="1">
    <citation type="submission" date="2016-04" db="EMBL/GenBank/DDBJ databases">
        <title>Complete genome sequence of Fictibacillus phosphorivorans G25-29, a strain toxic to nematodes.</title>
        <authorList>
            <person name="Zheng Z."/>
        </authorList>
    </citation>
    <scope>NUCLEOTIDE SEQUENCE [LARGE SCALE GENOMIC DNA]</scope>
    <source>
        <strain evidence="10 11">G25-29</strain>
    </source>
</reference>
<keyword evidence="8" id="KW-0665">Pyrimidine biosynthesis</keyword>
<evidence type="ECO:0000256" key="3">
    <source>
        <dbReference type="ARBA" id="ARBA00022598"/>
    </source>
</evidence>
<dbReference type="EC" id="6.3.5.5" evidence="8"/>
<dbReference type="PANTHER" id="PTHR43418">
    <property type="entry name" value="MULTIFUNCTIONAL TRYPTOPHAN BIOSYNTHESIS PROTEIN-RELATED"/>
    <property type="match status" value="1"/>
</dbReference>
<dbReference type="SMART" id="SM01097">
    <property type="entry name" value="CPSase_sm_chain"/>
    <property type="match status" value="1"/>
</dbReference>
<dbReference type="UniPathway" id="UPA00070">
    <property type="reaction ID" value="UER00115"/>
</dbReference>
<feature type="active site" description="Nucleophile" evidence="8">
    <location>
        <position position="234"/>
    </location>
</feature>
<dbReference type="InterPro" id="IPR017926">
    <property type="entry name" value="GATASE"/>
</dbReference>
<dbReference type="GO" id="GO:0004359">
    <property type="term" value="F:glutaminase activity"/>
    <property type="evidence" value="ECO:0007669"/>
    <property type="project" value="RHEA"/>
</dbReference>
<comment type="catalytic activity">
    <reaction evidence="7 8">
        <text>hydrogencarbonate + L-glutamine + 2 ATP + H2O = carbamoyl phosphate + L-glutamate + 2 ADP + phosphate + 2 H(+)</text>
        <dbReference type="Rhea" id="RHEA:18633"/>
        <dbReference type="ChEBI" id="CHEBI:15377"/>
        <dbReference type="ChEBI" id="CHEBI:15378"/>
        <dbReference type="ChEBI" id="CHEBI:17544"/>
        <dbReference type="ChEBI" id="CHEBI:29985"/>
        <dbReference type="ChEBI" id="CHEBI:30616"/>
        <dbReference type="ChEBI" id="CHEBI:43474"/>
        <dbReference type="ChEBI" id="CHEBI:58228"/>
        <dbReference type="ChEBI" id="CHEBI:58359"/>
        <dbReference type="ChEBI" id="CHEBI:456216"/>
        <dbReference type="EC" id="6.3.5.5"/>
    </reaction>
</comment>
<dbReference type="AlphaFoldDB" id="A0A160IPH4"/>
<feature type="binding site" evidence="8">
    <location>
        <position position="238"/>
    </location>
    <ligand>
        <name>L-glutamine</name>
        <dbReference type="ChEBI" id="CHEBI:58359"/>
    </ligand>
</feature>
<keyword evidence="8" id="KW-0028">Amino-acid biosynthesis</keyword>
<dbReference type="GO" id="GO:0006541">
    <property type="term" value="P:glutamine metabolic process"/>
    <property type="evidence" value="ECO:0007669"/>
    <property type="project" value="InterPro"/>
</dbReference>
<dbReference type="RefSeq" id="WP_066397269.1">
    <property type="nucleotide sequence ID" value="NZ_CP015378.1"/>
</dbReference>
<dbReference type="InterPro" id="IPR036480">
    <property type="entry name" value="CarbP_synth_ssu_N_sf"/>
</dbReference>
<keyword evidence="3 8" id="KW-0436">Ligase</keyword>
<comment type="catalytic activity">
    <reaction evidence="8">
        <text>L-glutamine + H2O = L-glutamate + NH4(+)</text>
        <dbReference type="Rhea" id="RHEA:15889"/>
        <dbReference type="ChEBI" id="CHEBI:15377"/>
        <dbReference type="ChEBI" id="CHEBI:28938"/>
        <dbReference type="ChEBI" id="CHEBI:29985"/>
        <dbReference type="ChEBI" id="CHEBI:58359"/>
    </reaction>
</comment>
<feature type="region of interest" description="CPSase" evidence="8">
    <location>
        <begin position="1"/>
        <end position="159"/>
    </location>
</feature>
<dbReference type="Gene3D" id="3.40.50.880">
    <property type="match status" value="1"/>
</dbReference>
<feature type="binding site" evidence="8">
    <location>
        <position position="235"/>
    </location>
    <ligand>
        <name>L-glutamine</name>
        <dbReference type="ChEBI" id="CHEBI:58359"/>
    </ligand>
</feature>
<comment type="caution">
    <text evidence="8">Lacks conserved residue(s) required for the propagation of feature annotation.</text>
</comment>
<dbReference type="EMBL" id="CP015378">
    <property type="protein sequence ID" value="ANC78323.1"/>
    <property type="molecule type" value="Genomic_DNA"/>
</dbReference>
<evidence type="ECO:0000256" key="8">
    <source>
        <dbReference type="HAMAP-Rule" id="MF_01209"/>
    </source>
</evidence>